<evidence type="ECO:0000256" key="2">
    <source>
        <dbReference type="SAM" id="MobiDB-lite"/>
    </source>
</evidence>
<sequence length="461" mass="48958">MVKILWGWGMPELDKGANTAVGDGRITVELRCDGDPVDLSALLVAADGKVRSDDDLVFYNQPSAESGAVQHRAADASGPERVEVDPAALPADVDRVVLVGSCDPDDATRTFRDVKDVVVQAVQEGAEPVVFRQPALTDGERAVLLTELYRRGPAWKIRAIGQGYADGLAGLATDFGIDVAEEEPQQPALPEEPAVPAPQPSVPPAVAAAPAPAPVRANLSKPPLGKVSLDKGGRISMSLDKGDRDLVVTATLEWDGGSEERRRQGADLDLYALFVPAAKALRGGPKAPGTVVGKRHTPKGEPLRPGGTPPESVPATAKQGRRADVVYYKVRGSLKKAPYIKLDGDARVPGSETLRIVRPDEQGYVLLCAYSAVSNGIGSFRSFGAKVVVSDGRGSTVTVPLFENTSTRYWVAIALVDFTGGDGAEIRHVEAYSARMTERRPVLLADGTIQMNAGPIEFKRH</sequence>
<dbReference type="EMBL" id="JBFAUJ010000003">
    <property type="protein sequence ID" value="MEV8459768.1"/>
    <property type="molecule type" value="Genomic_DNA"/>
</dbReference>
<dbReference type="Proteomes" id="UP001553148">
    <property type="component" value="Unassembled WGS sequence"/>
</dbReference>
<dbReference type="InterPro" id="IPR051324">
    <property type="entry name" value="Stress/Tellurium_Resist"/>
</dbReference>
<organism evidence="4 5">
    <name type="scientific">Streptomyces griseosporeus</name>
    <dbReference type="NCBI Taxonomy" id="1910"/>
    <lineage>
        <taxon>Bacteria</taxon>
        <taxon>Bacillati</taxon>
        <taxon>Actinomycetota</taxon>
        <taxon>Actinomycetes</taxon>
        <taxon>Kitasatosporales</taxon>
        <taxon>Streptomycetaceae</taxon>
        <taxon>Streptomyces</taxon>
    </lineage>
</organism>
<feature type="compositionally biased region" description="Pro residues" evidence="2">
    <location>
        <begin position="193"/>
        <end position="203"/>
    </location>
</feature>
<name>A0ABV3KKE1_STRGS</name>
<feature type="region of interest" description="Disordered" evidence="2">
    <location>
        <begin position="182"/>
        <end position="208"/>
    </location>
</feature>
<dbReference type="Gene3D" id="2.60.60.30">
    <property type="entry name" value="sav2460 like domains"/>
    <property type="match status" value="1"/>
</dbReference>
<dbReference type="PANTHER" id="PTHR32097">
    <property type="entry name" value="CAMP-BINDING PROTEIN 1-RELATED"/>
    <property type="match status" value="1"/>
</dbReference>
<protein>
    <submittedName>
        <fullName evidence="4">TerD family protein</fullName>
    </submittedName>
</protein>
<evidence type="ECO:0000313" key="4">
    <source>
        <dbReference type="EMBL" id="MEV8459768.1"/>
    </source>
</evidence>
<comment type="caution">
    <text evidence="4">The sequence shown here is derived from an EMBL/GenBank/DDBJ whole genome shotgun (WGS) entry which is preliminary data.</text>
</comment>
<evidence type="ECO:0000259" key="3">
    <source>
        <dbReference type="Pfam" id="PF02342"/>
    </source>
</evidence>
<keyword evidence="5" id="KW-1185">Reference proteome</keyword>
<dbReference type="RefSeq" id="WP_239513064.1">
    <property type="nucleotide sequence ID" value="NZ_JBFAUJ010000003.1"/>
</dbReference>
<dbReference type="PANTHER" id="PTHR32097:SF4">
    <property type="entry name" value="GENERAL STRESS PROTEIN 16U"/>
    <property type="match status" value="1"/>
</dbReference>
<dbReference type="CDD" id="cd06974">
    <property type="entry name" value="TerD_like"/>
    <property type="match status" value="1"/>
</dbReference>
<evidence type="ECO:0000256" key="1">
    <source>
        <dbReference type="ARBA" id="ARBA00008775"/>
    </source>
</evidence>
<reference evidence="4 5" key="1">
    <citation type="submission" date="2024-06" db="EMBL/GenBank/DDBJ databases">
        <title>The Natural Products Discovery Center: Release of the First 8490 Sequenced Strains for Exploring Actinobacteria Biosynthetic Diversity.</title>
        <authorList>
            <person name="Kalkreuter E."/>
            <person name="Kautsar S.A."/>
            <person name="Yang D."/>
            <person name="Bader C.D."/>
            <person name="Teijaro C.N."/>
            <person name="Fluegel L."/>
            <person name="Davis C.M."/>
            <person name="Simpson J.R."/>
            <person name="Lauterbach L."/>
            <person name="Steele A.D."/>
            <person name="Gui C."/>
            <person name="Meng S."/>
            <person name="Li G."/>
            <person name="Viehrig K."/>
            <person name="Ye F."/>
            <person name="Su P."/>
            <person name="Kiefer A.F."/>
            <person name="Nichols A."/>
            <person name="Cepeda A.J."/>
            <person name="Yan W."/>
            <person name="Fan B."/>
            <person name="Jiang Y."/>
            <person name="Adhikari A."/>
            <person name="Zheng C.-J."/>
            <person name="Schuster L."/>
            <person name="Cowan T.M."/>
            <person name="Smanski M.J."/>
            <person name="Chevrette M.G."/>
            <person name="De Carvalho L.P.S."/>
            <person name="Shen B."/>
        </authorList>
    </citation>
    <scope>NUCLEOTIDE SEQUENCE [LARGE SCALE GENOMIC DNA]</scope>
    <source>
        <strain evidence="4 5">NPDC052360</strain>
    </source>
</reference>
<gene>
    <name evidence="4" type="ORF">AB0470_09525</name>
</gene>
<feature type="domain" description="TerD" evidence="3">
    <location>
        <begin position="25"/>
        <end position="175"/>
    </location>
</feature>
<dbReference type="InterPro" id="IPR003325">
    <property type="entry name" value="TerD"/>
</dbReference>
<accession>A0ABV3KKE1</accession>
<proteinExistence type="inferred from homology"/>
<dbReference type="Pfam" id="PF02342">
    <property type="entry name" value="TerD"/>
    <property type="match status" value="1"/>
</dbReference>
<comment type="similarity">
    <text evidence="1">Belongs to the CAPAB/TerDEXZ family.</text>
</comment>
<evidence type="ECO:0000313" key="5">
    <source>
        <dbReference type="Proteomes" id="UP001553148"/>
    </source>
</evidence>
<feature type="region of interest" description="Disordered" evidence="2">
    <location>
        <begin position="285"/>
        <end position="318"/>
    </location>
</feature>